<reference evidence="2" key="2">
    <citation type="submission" date="2025-09" db="UniProtKB">
        <authorList>
            <consortium name="Ensembl"/>
        </authorList>
    </citation>
    <scope>IDENTIFICATION</scope>
</reference>
<feature type="transmembrane region" description="Helical" evidence="1">
    <location>
        <begin position="21"/>
        <end position="41"/>
    </location>
</feature>
<keyword evidence="1" id="KW-1133">Transmembrane helix</keyword>
<keyword evidence="1" id="KW-0472">Membrane</keyword>
<sequence>MTAQLLYPASLVCGPSRKLSSHLSMCLSHVSCIYIFLFSWVQWRGVCCFCFCPPANLTLTAVLRALFYITCLSVLLTLPGTNDHRPENCLLL</sequence>
<protein>
    <submittedName>
        <fullName evidence="2">Uncharacterized protein</fullName>
    </submittedName>
</protein>
<evidence type="ECO:0000256" key="1">
    <source>
        <dbReference type="SAM" id="Phobius"/>
    </source>
</evidence>
<organism evidence="2 3">
    <name type="scientific">Labrus bergylta</name>
    <name type="common">ballan wrasse</name>
    <dbReference type="NCBI Taxonomy" id="56723"/>
    <lineage>
        <taxon>Eukaryota</taxon>
        <taxon>Metazoa</taxon>
        <taxon>Chordata</taxon>
        <taxon>Craniata</taxon>
        <taxon>Vertebrata</taxon>
        <taxon>Euteleostomi</taxon>
        <taxon>Actinopterygii</taxon>
        <taxon>Neopterygii</taxon>
        <taxon>Teleostei</taxon>
        <taxon>Neoteleostei</taxon>
        <taxon>Acanthomorphata</taxon>
        <taxon>Eupercaria</taxon>
        <taxon>Labriformes</taxon>
        <taxon>Labridae</taxon>
        <taxon>Labrus</taxon>
    </lineage>
</organism>
<name>A0A3Q3F3E1_9LABR</name>
<dbReference type="Ensembl" id="ENSLBET00000013983.1">
    <property type="protein sequence ID" value="ENSLBEP00000013282.1"/>
    <property type="gene ID" value="ENSLBEG00000010216.1"/>
</dbReference>
<keyword evidence="3" id="KW-1185">Reference proteome</keyword>
<keyword evidence="1" id="KW-0812">Transmembrane</keyword>
<proteinExistence type="predicted"/>
<dbReference type="Proteomes" id="UP000261660">
    <property type="component" value="Unplaced"/>
</dbReference>
<reference evidence="2" key="1">
    <citation type="submission" date="2025-08" db="UniProtKB">
        <authorList>
            <consortium name="Ensembl"/>
        </authorList>
    </citation>
    <scope>IDENTIFICATION</scope>
</reference>
<dbReference type="AlphaFoldDB" id="A0A3Q3F3E1"/>
<feature type="transmembrane region" description="Helical" evidence="1">
    <location>
        <begin position="61"/>
        <end position="78"/>
    </location>
</feature>
<accession>A0A3Q3F3E1</accession>
<dbReference type="InParanoid" id="A0A3Q3F3E1"/>
<evidence type="ECO:0000313" key="3">
    <source>
        <dbReference type="Proteomes" id="UP000261660"/>
    </source>
</evidence>
<evidence type="ECO:0000313" key="2">
    <source>
        <dbReference type="Ensembl" id="ENSLBEP00000013282.1"/>
    </source>
</evidence>